<organism evidence="2 3">
    <name type="scientific">Puccinia sorghi</name>
    <dbReference type="NCBI Taxonomy" id="27349"/>
    <lineage>
        <taxon>Eukaryota</taxon>
        <taxon>Fungi</taxon>
        <taxon>Dikarya</taxon>
        <taxon>Basidiomycota</taxon>
        <taxon>Pucciniomycotina</taxon>
        <taxon>Pucciniomycetes</taxon>
        <taxon>Pucciniales</taxon>
        <taxon>Pucciniaceae</taxon>
        <taxon>Puccinia</taxon>
    </lineage>
</organism>
<feature type="region of interest" description="Disordered" evidence="1">
    <location>
        <begin position="1"/>
        <end position="61"/>
    </location>
</feature>
<dbReference type="Proteomes" id="UP000037035">
    <property type="component" value="Unassembled WGS sequence"/>
</dbReference>
<feature type="compositionally biased region" description="Polar residues" evidence="1">
    <location>
        <begin position="1"/>
        <end position="12"/>
    </location>
</feature>
<evidence type="ECO:0000256" key="1">
    <source>
        <dbReference type="SAM" id="MobiDB-lite"/>
    </source>
</evidence>
<dbReference type="AlphaFoldDB" id="A0A0L6UE35"/>
<accession>A0A0L6UE35</accession>
<evidence type="ECO:0000313" key="3">
    <source>
        <dbReference type="Proteomes" id="UP000037035"/>
    </source>
</evidence>
<reference evidence="2 3" key="1">
    <citation type="submission" date="2015-08" db="EMBL/GenBank/DDBJ databases">
        <title>Next Generation Sequencing and Analysis of the Genome of Puccinia sorghi L Schw, the Causal Agent of Maize Common Rust.</title>
        <authorList>
            <person name="Rochi L."/>
            <person name="Burguener G."/>
            <person name="Darino M."/>
            <person name="Turjanski A."/>
            <person name="Kreff E."/>
            <person name="Dieguez M.J."/>
            <person name="Sacco F."/>
        </authorList>
    </citation>
    <scope>NUCLEOTIDE SEQUENCE [LARGE SCALE GENOMIC DNA]</scope>
    <source>
        <strain evidence="2 3">RO10H11247</strain>
    </source>
</reference>
<dbReference type="VEuPathDB" id="FungiDB:VP01_696g2"/>
<comment type="caution">
    <text evidence="2">The sequence shown here is derived from an EMBL/GenBank/DDBJ whole genome shotgun (WGS) entry which is preliminary data.</text>
</comment>
<dbReference type="EMBL" id="LAVV01012349">
    <property type="protein sequence ID" value="KNZ46776.1"/>
    <property type="molecule type" value="Genomic_DNA"/>
</dbReference>
<evidence type="ECO:0000313" key="2">
    <source>
        <dbReference type="EMBL" id="KNZ46776.1"/>
    </source>
</evidence>
<protein>
    <submittedName>
        <fullName evidence="2">Uncharacterized protein</fullName>
    </submittedName>
</protein>
<name>A0A0L6UE35_9BASI</name>
<feature type="compositionally biased region" description="Basic and acidic residues" evidence="1">
    <location>
        <begin position="35"/>
        <end position="44"/>
    </location>
</feature>
<sequence length="343" mass="38557">MKSSPSTLTSLKFASPAPPKKQTKTKTLQDSSEIETIKLNEHDSISTQLQPPTPPTHTHTHSCREELGQLKFFLSNTRSSPSILYLLPSASQIGTTGNLLPPSLLPYPLTSSNFSANYITPCITLNCETICRTFRACTQKCAPAVKIIKTEKRFLRWIKNILWRCWKQFNFIFPLKNYLSLQPVLQGRMAWHCKAVCKNANKWPGTARQCVEIKSNGLELKEKPGVGGRCMAIQSNFLELKGIVWQFKVMAGHCREVHGNSDKFPETARKCVKSKSNGMTLCVTFQNTGLELTGRSVWQFKGMAWNWQAVCGNEVHGNLKEWPGTERKWVAIERNGLALQGSV</sequence>
<keyword evidence="3" id="KW-1185">Reference proteome</keyword>
<proteinExistence type="predicted"/>
<gene>
    <name evidence="2" type="ORF">VP01_696g2</name>
</gene>